<comment type="caution">
    <text evidence="1">The sequence shown here is derived from an EMBL/GenBank/DDBJ whole genome shotgun (WGS) entry which is preliminary data.</text>
</comment>
<dbReference type="SUPFAM" id="SSF56112">
    <property type="entry name" value="Protein kinase-like (PK-like)"/>
    <property type="match status" value="1"/>
</dbReference>
<evidence type="ECO:0000313" key="1">
    <source>
        <dbReference type="EMBL" id="HIS46833.1"/>
    </source>
</evidence>
<dbReference type="Gene3D" id="3.80.10.10">
    <property type="entry name" value="Ribonuclease Inhibitor"/>
    <property type="match status" value="4"/>
</dbReference>
<dbReference type="InterPro" id="IPR032675">
    <property type="entry name" value="LRR_dom_sf"/>
</dbReference>
<accession>A0A9D1F3I1</accession>
<name>A0A9D1F3I1_9FIRM</name>
<dbReference type="PANTHER" id="PTHR13318">
    <property type="entry name" value="PARTNER OF PAIRED, ISOFORM B-RELATED"/>
    <property type="match status" value="1"/>
</dbReference>
<reference evidence="1" key="1">
    <citation type="submission" date="2020-10" db="EMBL/GenBank/DDBJ databases">
        <authorList>
            <person name="Gilroy R."/>
        </authorList>
    </citation>
    <scope>NUCLEOTIDE SEQUENCE</scope>
    <source>
        <strain evidence="1">CHK178-757</strain>
    </source>
</reference>
<dbReference type="SUPFAM" id="SSF52047">
    <property type="entry name" value="RNI-like"/>
    <property type="match status" value="2"/>
</dbReference>
<dbReference type="GO" id="GO:0031146">
    <property type="term" value="P:SCF-dependent proteasomal ubiquitin-dependent protein catabolic process"/>
    <property type="evidence" value="ECO:0007669"/>
    <property type="project" value="TreeGrafter"/>
</dbReference>
<dbReference type="AlphaFoldDB" id="A0A9D1F3I1"/>
<dbReference type="InterPro" id="IPR005046">
    <property type="entry name" value="DUF285"/>
</dbReference>
<dbReference type="Proteomes" id="UP000823927">
    <property type="component" value="Unassembled WGS sequence"/>
</dbReference>
<evidence type="ECO:0000313" key="2">
    <source>
        <dbReference type="Proteomes" id="UP000823927"/>
    </source>
</evidence>
<proteinExistence type="predicted"/>
<protein>
    <submittedName>
        <fullName evidence="1">BspA family leucine-rich repeat surface protein</fullName>
    </submittedName>
</protein>
<sequence length="1051" mass="118988">MGPNKEKTGRKVMDGSRFLALYRPVVEDLANLHASGQIHENIRLESVDIRGHLRFCFPLTEDAAKSYDTDQEIFVHLLPPNKKDGSSLHDGSDGAAHISRRSPYIPLEQMIYGETADARSDVYSLCAVLYQLITGTEPPDIRKRIGGETLKKPSELGIEISPSQEAALLKGLEELGKNRYANGGELYQALYGADHKEEKGEAVKANTNRKKNYLRSGWTVQDDVEEIEELRTITFLDHISQTKGKKWDVSEKNDGSVMAWLEETDGAFDLYIGSDGVIAAGKDCTGMFSGCVNLKLIDFGGNFDTSKVTDMSYMFDGCEKLEELDVSGFNTSQVTIMENMFSYCSALTRLDVSGFDTSKVTNMTAMFEDCEKLEELDVSGFDTSQVDIMEDMFYNCSSLKKLDWKAFDMSQVEDCANMLTGTKWEGQERSKKTENINIANETTDREKREKKENFLRSGWTVKNDVKEIEKLRSVTFLDHIPQTKVKKWDVSEKKDGSVLAWLEENDEGYDLYIGSDGVIMAGENCSDMFRGCSVLEEIDLSNFDTSRVTNMSDMFFKCSNLIKLDVSGFDTSQVTEMDFMFWNCSSLTKLDVSGFDTAQVINMQNMFSYCTNLEELDVSGFDTSNVVDMMNMFYNCSSLIRLDVSGFDTSRVENMKCMFSMCSALEKLDVSGFNTSRVTDMSFMFAQCANLEDLDVSGFDTSQVTAMEWMFGLCARLKKLDWKTFDMSRVEDCANMLTGTKWKGQERSKKIKKKENFLRSGWIVKNDVKEIEKLRTITFLDYIPQTKVKKWDVSEKMDGSVLAWLEEKDGEYDLYIGSDGVIVAGESCSSMFSYCNALEKVDMSGFDTSRVINMNYMFYNCSSLIKLDLSGFDTSQVTTMYSMFNNCFSLVSLDLSGFDTSKVEKMGRMFYKCSTLEELDVSGFNTSRVIDMSYMFCSCSSLTKLDLSGFDTSKVTRMTSMFDGCSNLIRLDLTGFDTSRVEDMRFMFFCCSALKELDVSSFDTSRVTDMSCMFYNCRSLSKLDVSNFDTSRVEKQHLMFYNCTSQKKVLG</sequence>
<dbReference type="SUPFAM" id="SSF52058">
    <property type="entry name" value="L domain-like"/>
    <property type="match status" value="1"/>
</dbReference>
<dbReference type="InterPro" id="IPR011009">
    <property type="entry name" value="Kinase-like_dom_sf"/>
</dbReference>
<dbReference type="PANTHER" id="PTHR13318:SF95">
    <property type="entry name" value="F-BOX PROTEIN YLR352W"/>
    <property type="match status" value="1"/>
</dbReference>
<reference evidence="1" key="2">
    <citation type="journal article" date="2021" name="PeerJ">
        <title>Extensive microbial diversity within the chicken gut microbiome revealed by metagenomics and culture.</title>
        <authorList>
            <person name="Gilroy R."/>
            <person name="Ravi A."/>
            <person name="Getino M."/>
            <person name="Pursley I."/>
            <person name="Horton D.L."/>
            <person name="Alikhan N.F."/>
            <person name="Baker D."/>
            <person name="Gharbi K."/>
            <person name="Hall N."/>
            <person name="Watson M."/>
            <person name="Adriaenssens E.M."/>
            <person name="Foster-Nyarko E."/>
            <person name="Jarju S."/>
            <person name="Secka A."/>
            <person name="Antonio M."/>
            <person name="Oren A."/>
            <person name="Chaudhuri R.R."/>
            <person name="La Ragione R."/>
            <person name="Hildebrand F."/>
            <person name="Pallen M.J."/>
        </authorList>
    </citation>
    <scope>NUCLEOTIDE SEQUENCE</scope>
    <source>
        <strain evidence="1">CHK178-757</strain>
    </source>
</reference>
<dbReference type="NCBIfam" id="TIGR02167">
    <property type="entry name" value="Liste_lipo_26"/>
    <property type="match status" value="20"/>
</dbReference>
<dbReference type="EMBL" id="DVIT01000016">
    <property type="protein sequence ID" value="HIS46833.1"/>
    <property type="molecule type" value="Genomic_DNA"/>
</dbReference>
<dbReference type="Pfam" id="PF03382">
    <property type="entry name" value="DUF285"/>
    <property type="match status" value="5"/>
</dbReference>
<organism evidence="1 2">
    <name type="scientific">Candidatus Scybalocola faecigallinarum</name>
    <dbReference type="NCBI Taxonomy" id="2840941"/>
    <lineage>
        <taxon>Bacteria</taxon>
        <taxon>Bacillati</taxon>
        <taxon>Bacillota</taxon>
        <taxon>Clostridia</taxon>
        <taxon>Lachnospirales</taxon>
        <taxon>Lachnospiraceae</taxon>
        <taxon>Lachnospiraceae incertae sedis</taxon>
        <taxon>Candidatus Scybalocola (ex Gilroy et al. 2021)</taxon>
    </lineage>
</organism>
<gene>
    <name evidence="1" type="ORF">IAB46_04570</name>
</gene>
<dbReference type="GO" id="GO:0019005">
    <property type="term" value="C:SCF ubiquitin ligase complex"/>
    <property type="evidence" value="ECO:0007669"/>
    <property type="project" value="TreeGrafter"/>
</dbReference>
<dbReference type="InterPro" id="IPR011889">
    <property type="entry name" value="Liste_lipo_26"/>
</dbReference>
<dbReference type="Gene3D" id="1.10.510.10">
    <property type="entry name" value="Transferase(Phosphotransferase) domain 1"/>
    <property type="match status" value="1"/>
</dbReference>